<proteinExistence type="predicted"/>
<dbReference type="EMBL" id="JBHTMK010000063">
    <property type="protein sequence ID" value="MFD1372904.1"/>
    <property type="molecule type" value="Genomic_DNA"/>
</dbReference>
<comment type="caution">
    <text evidence="1">The sequence shown here is derived from an EMBL/GenBank/DDBJ whole genome shotgun (WGS) entry which is preliminary data.</text>
</comment>
<reference evidence="2" key="1">
    <citation type="journal article" date="2019" name="Int. J. Syst. Evol. Microbiol.">
        <title>The Global Catalogue of Microorganisms (GCM) 10K type strain sequencing project: providing services to taxonomists for standard genome sequencing and annotation.</title>
        <authorList>
            <consortium name="The Broad Institute Genomics Platform"/>
            <consortium name="The Broad Institute Genome Sequencing Center for Infectious Disease"/>
            <person name="Wu L."/>
            <person name="Ma J."/>
        </authorList>
    </citation>
    <scope>NUCLEOTIDE SEQUENCE [LARGE SCALE GENOMIC DNA]</scope>
    <source>
        <strain evidence="2">CCM 7526</strain>
    </source>
</reference>
<evidence type="ECO:0000313" key="1">
    <source>
        <dbReference type="EMBL" id="MFD1372904.1"/>
    </source>
</evidence>
<keyword evidence="2" id="KW-1185">Reference proteome</keyword>
<protein>
    <submittedName>
        <fullName evidence="1">Uncharacterized protein</fullName>
    </submittedName>
</protein>
<name>A0ABW4AQ44_9ACTN</name>
<sequence length="383" mass="42122">MSAVGMFVELVDRSVQRIAEIVADGRRFDRREVARLADVWDNNTSHFFGVLGIRNRWLRERAARAGLRWMGEFHREWMVEVCGEPMRRLLPVPAEPLYYRDSAGRLRASVLPVAVGGLDGDYDLARATARVVRIERSGDGFCGLMVVRAPRLFTDGVGEFHLEMPVSRAVFDSADVDGLQLGGEQVRIGRSGLLAGGAVTVGIDDWEWHLSRAARAVQDRVPPWRERSRRRPPVRRATGAASAAAWAFRESMVQIRRVRFCGHVGRVALESLVVPLAGAGTRAGEAARLRGAERDRVFQSMADSWGAVADHRPDASRMPDMACLTLVECADGVSVNFAEPVDGRWPVRAARLERPGGVFVSCRDDVLTIGDRAVAGGRAASES</sequence>
<dbReference type="RefSeq" id="WP_317794634.1">
    <property type="nucleotide sequence ID" value="NZ_AP028461.1"/>
</dbReference>
<gene>
    <name evidence="1" type="ORF">ACFQ5G_46895</name>
</gene>
<dbReference type="Proteomes" id="UP001597183">
    <property type="component" value="Unassembled WGS sequence"/>
</dbReference>
<accession>A0ABW4AQ44</accession>
<evidence type="ECO:0000313" key="2">
    <source>
        <dbReference type="Proteomes" id="UP001597183"/>
    </source>
</evidence>
<organism evidence="1 2">
    <name type="scientific">Actinoplanes sichuanensis</name>
    <dbReference type="NCBI Taxonomy" id="512349"/>
    <lineage>
        <taxon>Bacteria</taxon>
        <taxon>Bacillati</taxon>
        <taxon>Actinomycetota</taxon>
        <taxon>Actinomycetes</taxon>
        <taxon>Micromonosporales</taxon>
        <taxon>Micromonosporaceae</taxon>
        <taxon>Actinoplanes</taxon>
    </lineage>
</organism>